<keyword evidence="6" id="KW-1185">Reference proteome</keyword>
<dbReference type="PROSITE" id="PS50043">
    <property type="entry name" value="HTH_LUXR_2"/>
    <property type="match status" value="1"/>
</dbReference>
<dbReference type="OrthoDB" id="4457864at2"/>
<dbReference type="SUPFAM" id="SSF46894">
    <property type="entry name" value="C-terminal effector domain of the bipartite response regulators"/>
    <property type="match status" value="1"/>
</dbReference>
<dbReference type="SMART" id="SM00421">
    <property type="entry name" value="HTH_LUXR"/>
    <property type="match status" value="1"/>
</dbReference>
<dbReference type="Proteomes" id="UP000246352">
    <property type="component" value="Unassembled WGS sequence"/>
</dbReference>
<dbReference type="EMBL" id="QGTR01000003">
    <property type="protein sequence ID" value="PWW00282.1"/>
    <property type="molecule type" value="Genomic_DNA"/>
</dbReference>
<evidence type="ECO:0000313" key="6">
    <source>
        <dbReference type="Proteomes" id="UP000246352"/>
    </source>
</evidence>
<keyword evidence="3" id="KW-0804">Transcription</keyword>
<sequence>MPFAEVNKRGFVDQTFQLLAGTLGASRLAFYSVDESDNLYNFVCRRMPSEFLKAYIREMHAFDPLHVRHAAHKPDTVVRMDYADRYAPPGSVGIYRDFLGAFEVRNTIDLLFRRDERIYAGISVMWTRDDDTPTSDVFDLAEKLHGYIDYNLRGQFRESKPEARRAAMATLHLTPREAEVAELLCCGRTNADIADFLQIGVSTVKTHLIHIFDKTGVENRSGFVSRVMQLS</sequence>
<dbReference type="PANTHER" id="PTHR44688">
    <property type="entry name" value="DNA-BINDING TRANSCRIPTIONAL ACTIVATOR DEVR_DOSR"/>
    <property type="match status" value="1"/>
</dbReference>
<dbReference type="InterPro" id="IPR016032">
    <property type="entry name" value="Sig_transdc_resp-reg_C-effctor"/>
</dbReference>
<dbReference type="GO" id="GO:0006355">
    <property type="term" value="P:regulation of DNA-templated transcription"/>
    <property type="evidence" value="ECO:0007669"/>
    <property type="project" value="InterPro"/>
</dbReference>
<feature type="domain" description="HTH luxR-type" evidence="4">
    <location>
        <begin position="166"/>
        <end position="231"/>
    </location>
</feature>
<dbReference type="PANTHER" id="PTHR44688:SF16">
    <property type="entry name" value="DNA-BINDING TRANSCRIPTIONAL ACTIVATOR DEVR_DOSR"/>
    <property type="match status" value="1"/>
</dbReference>
<gene>
    <name evidence="5" type="ORF">DFR52_103485</name>
</gene>
<dbReference type="InterPro" id="IPR000792">
    <property type="entry name" value="Tscrpt_reg_LuxR_C"/>
</dbReference>
<evidence type="ECO:0000259" key="4">
    <source>
        <dbReference type="PROSITE" id="PS50043"/>
    </source>
</evidence>
<accession>A0A317PIK9</accession>
<evidence type="ECO:0000256" key="2">
    <source>
        <dbReference type="ARBA" id="ARBA00023125"/>
    </source>
</evidence>
<comment type="caution">
    <text evidence="5">The sequence shown here is derived from an EMBL/GenBank/DDBJ whole genome shotgun (WGS) entry which is preliminary data.</text>
</comment>
<dbReference type="Pfam" id="PF00196">
    <property type="entry name" value="GerE"/>
    <property type="match status" value="1"/>
</dbReference>
<dbReference type="GO" id="GO:0003677">
    <property type="term" value="F:DNA binding"/>
    <property type="evidence" value="ECO:0007669"/>
    <property type="project" value="UniProtKB-KW"/>
</dbReference>
<keyword evidence="2" id="KW-0238">DNA-binding</keyword>
<name>A0A317PIK9_9HYPH</name>
<dbReference type="AlphaFoldDB" id="A0A317PIK9"/>
<evidence type="ECO:0000256" key="3">
    <source>
        <dbReference type="ARBA" id="ARBA00023163"/>
    </source>
</evidence>
<evidence type="ECO:0000256" key="1">
    <source>
        <dbReference type="ARBA" id="ARBA00023015"/>
    </source>
</evidence>
<dbReference type="InterPro" id="IPR036388">
    <property type="entry name" value="WH-like_DNA-bd_sf"/>
</dbReference>
<organism evidence="5 6">
    <name type="scientific">Hoeflea marina</name>
    <dbReference type="NCBI Taxonomy" id="274592"/>
    <lineage>
        <taxon>Bacteria</taxon>
        <taxon>Pseudomonadati</taxon>
        <taxon>Pseudomonadota</taxon>
        <taxon>Alphaproteobacteria</taxon>
        <taxon>Hyphomicrobiales</taxon>
        <taxon>Rhizobiaceae</taxon>
        <taxon>Hoeflea</taxon>
    </lineage>
</organism>
<dbReference type="RefSeq" id="WP_110032516.1">
    <property type="nucleotide sequence ID" value="NZ_QGTR01000003.1"/>
</dbReference>
<dbReference type="PROSITE" id="PS00622">
    <property type="entry name" value="HTH_LUXR_1"/>
    <property type="match status" value="1"/>
</dbReference>
<proteinExistence type="predicted"/>
<reference evidence="5 6" key="1">
    <citation type="submission" date="2018-05" db="EMBL/GenBank/DDBJ databases">
        <title>Genomic Encyclopedia of Type Strains, Phase IV (KMG-IV): sequencing the most valuable type-strain genomes for metagenomic binning, comparative biology and taxonomic classification.</title>
        <authorList>
            <person name="Goeker M."/>
        </authorList>
    </citation>
    <scope>NUCLEOTIDE SEQUENCE [LARGE SCALE GENOMIC DNA]</scope>
    <source>
        <strain evidence="5 6">DSM 16791</strain>
    </source>
</reference>
<keyword evidence="1" id="KW-0805">Transcription regulation</keyword>
<dbReference type="CDD" id="cd06170">
    <property type="entry name" value="LuxR_C_like"/>
    <property type="match status" value="1"/>
</dbReference>
<dbReference type="PRINTS" id="PR00038">
    <property type="entry name" value="HTHLUXR"/>
</dbReference>
<evidence type="ECO:0000313" key="5">
    <source>
        <dbReference type="EMBL" id="PWW00282.1"/>
    </source>
</evidence>
<protein>
    <submittedName>
        <fullName evidence="5">Regulatory LuxR family protein</fullName>
    </submittedName>
</protein>
<dbReference type="Gene3D" id="1.10.10.10">
    <property type="entry name" value="Winged helix-like DNA-binding domain superfamily/Winged helix DNA-binding domain"/>
    <property type="match status" value="1"/>
</dbReference>